<dbReference type="SUPFAM" id="SSF52374">
    <property type="entry name" value="Nucleotidylyl transferase"/>
    <property type="match status" value="1"/>
</dbReference>
<dbReference type="Gene3D" id="3.90.740.10">
    <property type="entry name" value="Valyl/Leucyl/Isoleucyl-tRNA synthetase, editing domain"/>
    <property type="match status" value="1"/>
</dbReference>
<dbReference type="PANTHER" id="PTHR42765">
    <property type="entry name" value="SOLEUCYL-TRNA SYNTHETASE"/>
    <property type="match status" value="1"/>
</dbReference>
<dbReference type="HOGENOM" id="CLU_001493_7_1_1"/>
<dbReference type="InterPro" id="IPR050081">
    <property type="entry name" value="Ile-tRNA_ligase"/>
</dbReference>
<dbReference type="InterPro" id="IPR002301">
    <property type="entry name" value="Ile-tRNA-ligase"/>
</dbReference>
<dbReference type="InterPro" id="IPR033708">
    <property type="entry name" value="Anticodon_Ile_BEm"/>
</dbReference>
<evidence type="ECO:0000256" key="2">
    <source>
        <dbReference type="ARBA" id="ARBA00013165"/>
    </source>
</evidence>
<dbReference type="EC" id="6.1.1.5" evidence="2"/>
<protein>
    <recommendedName>
        <fullName evidence="2">isoleucine--tRNA ligase</fullName>
        <ecNumber evidence="2">6.1.1.5</ecNumber>
    </recommendedName>
    <alternativeName>
        <fullName evidence="8">Isoleucyl-tRNA synthetase</fullName>
    </alternativeName>
</protein>
<evidence type="ECO:0000256" key="1">
    <source>
        <dbReference type="ARBA" id="ARBA00005594"/>
    </source>
</evidence>
<dbReference type="InterPro" id="IPR009008">
    <property type="entry name" value="Val/Leu/Ile-tRNA-synth_edit"/>
</dbReference>
<dbReference type="Proteomes" id="UP000015104">
    <property type="component" value="Unassembled WGS sequence"/>
</dbReference>
<dbReference type="KEGG" id="tut:107371553"/>
<dbReference type="GO" id="GO:0006428">
    <property type="term" value="P:isoleucyl-tRNA aminoacylation"/>
    <property type="evidence" value="ECO:0007669"/>
    <property type="project" value="InterPro"/>
</dbReference>
<reference evidence="12" key="1">
    <citation type="submission" date="2011-08" db="EMBL/GenBank/DDBJ databases">
        <authorList>
            <person name="Rombauts S."/>
        </authorList>
    </citation>
    <scope>NUCLEOTIDE SEQUENCE</scope>
    <source>
        <strain evidence="12">London</strain>
    </source>
</reference>
<evidence type="ECO:0000256" key="8">
    <source>
        <dbReference type="ARBA" id="ARBA00032665"/>
    </source>
</evidence>
<evidence type="ECO:0000256" key="5">
    <source>
        <dbReference type="ARBA" id="ARBA00022840"/>
    </source>
</evidence>
<dbReference type="EnsemblMetazoa" id="tetur02g05180.1">
    <property type="protein sequence ID" value="tetur02g05180.1"/>
    <property type="gene ID" value="tetur02g05180"/>
</dbReference>
<dbReference type="EMBL" id="CAEY01000795">
    <property type="status" value="NOT_ANNOTATED_CDS"/>
    <property type="molecule type" value="Genomic_DNA"/>
</dbReference>
<dbReference type="SUPFAM" id="SSF47323">
    <property type="entry name" value="Anticodon-binding domain of a subclass of class I aminoacyl-tRNA synthetases"/>
    <property type="match status" value="1"/>
</dbReference>
<dbReference type="OMA" id="HCWRCKT"/>
<keyword evidence="12" id="KW-1185">Reference proteome</keyword>
<dbReference type="Gene3D" id="1.10.730.20">
    <property type="match status" value="1"/>
</dbReference>
<dbReference type="InterPro" id="IPR009080">
    <property type="entry name" value="tRNAsynth_Ia_anticodon-bd"/>
</dbReference>
<dbReference type="GO" id="GO:0005524">
    <property type="term" value="F:ATP binding"/>
    <property type="evidence" value="ECO:0007669"/>
    <property type="project" value="UniProtKB-KW"/>
</dbReference>
<evidence type="ECO:0000256" key="6">
    <source>
        <dbReference type="ARBA" id="ARBA00022917"/>
    </source>
</evidence>
<dbReference type="InterPro" id="IPR013155">
    <property type="entry name" value="M/V/L/I-tRNA-synth_anticd-bd"/>
</dbReference>
<dbReference type="GO" id="GO:0000049">
    <property type="term" value="F:tRNA binding"/>
    <property type="evidence" value="ECO:0007669"/>
    <property type="project" value="InterPro"/>
</dbReference>
<dbReference type="Pfam" id="PF08264">
    <property type="entry name" value="Anticodon_1"/>
    <property type="match status" value="1"/>
</dbReference>
<dbReference type="Pfam" id="PF00133">
    <property type="entry name" value="tRNA-synt_1"/>
    <property type="match status" value="1"/>
</dbReference>
<dbReference type="GO" id="GO:0004822">
    <property type="term" value="F:isoleucine-tRNA ligase activity"/>
    <property type="evidence" value="ECO:0007669"/>
    <property type="project" value="UniProtKB-EC"/>
</dbReference>
<comment type="similarity">
    <text evidence="1">Belongs to the class-I aminoacyl-tRNA synthetase family.</text>
</comment>
<organism evidence="11 12">
    <name type="scientific">Tetranychus urticae</name>
    <name type="common">Two-spotted spider mite</name>
    <dbReference type="NCBI Taxonomy" id="32264"/>
    <lineage>
        <taxon>Eukaryota</taxon>
        <taxon>Metazoa</taxon>
        <taxon>Ecdysozoa</taxon>
        <taxon>Arthropoda</taxon>
        <taxon>Chelicerata</taxon>
        <taxon>Arachnida</taxon>
        <taxon>Acari</taxon>
        <taxon>Acariformes</taxon>
        <taxon>Trombidiformes</taxon>
        <taxon>Prostigmata</taxon>
        <taxon>Eleutherengona</taxon>
        <taxon>Raphignathae</taxon>
        <taxon>Tetranychoidea</taxon>
        <taxon>Tetranychidae</taxon>
        <taxon>Tetranychus</taxon>
    </lineage>
</organism>
<evidence type="ECO:0000313" key="12">
    <source>
        <dbReference type="Proteomes" id="UP000015104"/>
    </source>
</evidence>
<dbReference type="PRINTS" id="PR00984">
    <property type="entry name" value="TRNASYNTHILE"/>
</dbReference>
<dbReference type="InterPro" id="IPR014729">
    <property type="entry name" value="Rossmann-like_a/b/a_fold"/>
</dbReference>
<feature type="domain" description="Aminoacyl-tRNA synthetase class Ia" evidence="9">
    <location>
        <begin position="70"/>
        <end position="667"/>
    </location>
</feature>
<name>T1JVM9_TETUR</name>
<dbReference type="SUPFAM" id="SSF50677">
    <property type="entry name" value="ValRS/IleRS/LeuRS editing domain"/>
    <property type="match status" value="1"/>
</dbReference>
<dbReference type="eggNOG" id="KOG0433">
    <property type="taxonomic scope" value="Eukaryota"/>
</dbReference>
<keyword evidence="3" id="KW-0436">Ligase</keyword>
<gene>
    <name evidence="11" type="primary">107371553</name>
</gene>
<evidence type="ECO:0000259" key="10">
    <source>
        <dbReference type="Pfam" id="PF08264"/>
    </source>
</evidence>
<dbReference type="CDD" id="cd00818">
    <property type="entry name" value="IleRS_core"/>
    <property type="match status" value="1"/>
</dbReference>
<reference evidence="11" key="2">
    <citation type="submission" date="2015-06" db="UniProtKB">
        <authorList>
            <consortium name="EnsemblMetazoa"/>
        </authorList>
    </citation>
    <scope>IDENTIFICATION</scope>
</reference>
<sequence length="959" mass="109743">MINVYSGPIKLIKWLNLFKSRSYCSSVSAKKWSKTVFIPASDLPSRKAPKSEVDLLEKPCFYNLYRDQNGRPSDKLFVLHDGPPYANGSLHFGHVINKTLKDIICRYKIRQGYKVNFIPGWDCHGLPIELKVYKEKGQSIPTDPLEIRQKARKFAQSAIDEQIKVFRRMGIAADWDNPYTTFSNEFVLNQLQAFKTLYQKGLIHRSFLPIYFSPSNKTTLAESELEYNTNHTSPSIFFQFKVNHNLTLRTNHDIYALIWTTTPWTLPANQAIAFSPKIEYIIVFASELSRYFIIAKENLLDLQSKLGTPLSVERTICNEELSKLSYSHPMRLDSKQYLPFLSAEYVTSSKGTGLVHCAPNHGREDFDIAKKNGLSINNCIVDDNGNFVSGLHSELDGKSVLEGGSSLVMNLLKDEIVHKEDFVHSYPYDWRSGKPVIIKTSQQWFIDVGKVRDKCLSQLKTVNFFPSGIQNKICDEISTRPPWCISRQRVWGVPIPVFYRKEDVNKSIPIVSSESIDYLINKVKENGIEIWWSSPESELIPDQVCKSFGVNKEEIVAGRDIFDVWFDSGMTWNSVLAGDKIADIYLEGVDQCHGWFQTSLILSIALRDLAPYKSVYVHGFAVDGDGRKMSKSVGNVIDPLPLIESKYGSDVMRLFVARYGSHHGNVKVDDEKLKTTMTLMLKFRNIFKFCLGSLRGFDSPGKLDYSKLNLINKYMLHQLWSFNQSCQKNYNDNDFRNIITESVSFIDDFSSFYLKIVKDSLYCDPLDSIGRSSCQSVIYYFLETFNNFLSPIIPFLFEEINIIRKKDNKAASCLLDGWFECPSIWKNDQVSLIMGIIRLIKESIDNETEDNKHFGKPFTATIICHRKSDYETLKTSESSSDNLEQQLSEILQLSQVKLSQSIDLESVEADIKISCEESIPFTILLNKTNKSSCPRCRRYLSRLPNDLCHRCDAVISKHN</sequence>
<dbReference type="PANTHER" id="PTHR42765:SF1">
    <property type="entry name" value="ISOLEUCINE--TRNA LIGASE, MITOCHONDRIAL"/>
    <property type="match status" value="1"/>
</dbReference>
<dbReference type="FunFam" id="3.90.740.10:FF:000009">
    <property type="entry name" value="Isoleucyl-tRNA synthetase 2, mitochondrial"/>
    <property type="match status" value="1"/>
</dbReference>
<accession>T1JVM9</accession>
<evidence type="ECO:0000313" key="11">
    <source>
        <dbReference type="EnsemblMetazoa" id="tetur02g05180.1"/>
    </source>
</evidence>
<dbReference type="CDD" id="cd07960">
    <property type="entry name" value="Anticodon_Ia_Ile_BEm"/>
    <property type="match status" value="1"/>
</dbReference>
<keyword evidence="7" id="KW-0030">Aminoacyl-tRNA synthetase</keyword>
<dbReference type="GO" id="GO:0002161">
    <property type="term" value="F:aminoacyl-tRNA deacylase activity"/>
    <property type="evidence" value="ECO:0007669"/>
    <property type="project" value="InterPro"/>
</dbReference>
<dbReference type="STRING" id="32264.T1JVM9"/>
<evidence type="ECO:0000256" key="4">
    <source>
        <dbReference type="ARBA" id="ARBA00022741"/>
    </source>
</evidence>
<dbReference type="OrthoDB" id="10264412at2759"/>
<dbReference type="NCBIfam" id="TIGR00392">
    <property type="entry name" value="ileS"/>
    <property type="match status" value="1"/>
</dbReference>
<dbReference type="AlphaFoldDB" id="T1JVM9"/>
<keyword evidence="5" id="KW-0067">ATP-binding</keyword>
<evidence type="ECO:0000256" key="7">
    <source>
        <dbReference type="ARBA" id="ARBA00023146"/>
    </source>
</evidence>
<keyword evidence="4" id="KW-0547">Nucleotide-binding</keyword>
<proteinExistence type="inferred from homology"/>
<dbReference type="GO" id="GO:0005739">
    <property type="term" value="C:mitochondrion"/>
    <property type="evidence" value="ECO:0007669"/>
    <property type="project" value="TreeGrafter"/>
</dbReference>
<dbReference type="GO" id="GO:0032543">
    <property type="term" value="P:mitochondrial translation"/>
    <property type="evidence" value="ECO:0007669"/>
    <property type="project" value="TreeGrafter"/>
</dbReference>
<evidence type="ECO:0000259" key="9">
    <source>
        <dbReference type="Pfam" id="PF00133"/>
    </source>
</evidence>
<feature type="domain" description="Methionyl/Valyl/Leucyl/Isoleucyl-tRNA synthetase anticodon-binding" evidence="10">
    <location>
        <begin position="712"/>
        <end position="842"/>
    </location>
</feature>
<dbReference type="InterPro" id="IPR002300">
    <property type="entry name" value="aa-tRNA-synth_Ia"/>
</dbReference>
<evidence type="ECO:0000256" key="3">
    <source>
        <dbReference type="ARBA" id="ARBA00022598"/>
    </source>
</evidence>
<keyword evidence="6" id="KW-0648">Protein biosynthesis</keyword>
<dbReference type="Gene3D" id="3.40.50.620">
    <property type="entry name" value="HUPs"/>
    <property type="match status" value="2"/>
</dbReference>